<protein>
    <recommendedName>
        <fullName evidence="3">Alpha/beta hydrolase</fullName>
    </recommendedName>
</protein>
<evidence type="ECO:0000313" key="2">
    <source>
        <dbReference type="Proteomes" id="UP000477680"/>
    </source>
</evidence>
<proteinExistence type="predicted"/>
<evidence type="ECO:0008006" key="3">
    <source>
        <dbReference type="Google" id="ProtNLM"/>
    </source>
</evidence>
<dbReference type="KEGG" id="kim:G3T16_06470"/>
<dbReference type="AlphaFoldDB" id="A0A6C0U289"/>
<dbReference type="Proteomes" id="UP000477680">
    <property type="component" value="Chromosome"/>
</dbReference>
<dbReference type="SUPFAM" id="SSF53474">
    <property type="entry name" value="alpha/beta-Hydrolases"/>
    <property type="match status" value="1"/>
</dbReference>
<sequence length="55" mass="6257">MSYIEVNGTEIHYIEQGPEEAPTLVFSHSMFFDVKMFEAQARALPWANCSLPPLL</sequence>
<dbReference type="Gene3D" id="3.40.50.1820">
    <property type="entry name" value="alpha/beta hydrolase"/>
    <property type="match status" value="1"/>
</dbReference>
<organism evidence="1 2">
    <name type="scientific">Kineobactrum salinum</name>
    <dbReference type="NCBI Taxonomy" id="2708301"/>
    <lineage>
        <taxon>Bacteria</taxon>
        <taxon>Pseudomonadati</taxon>
        <taxon>Pseudomonadota</taxon>
        <taxon>Gammaproteobacteria</taxon>
        <taxon>Cellvibrionales</taxon>
        <taxon>Halieaceae</taxon>
        <taxon>Kineobactrum</taxon>
    </lineage>
</organism>
<reference evidence="1 2" key="1">
    <citation type="submission" date="2020-02" db="EMBL/GenBank/DDBJ databases">
        <title>Genome sequencing for Kineobactrum sp. M2.</title>
        <authorList>
            <person name="Park S.-J."/>
        </authorList>
    </citation>
    <scope>NUCLEOTIDE SEQUENCE [LARGE SCALE GENOMIC DNA]</scope>
    <source>
        <strain evidence="1 2">M2</strain>
    </source>
</reference>
<name>A0A6C0U289_9GAMM</name>
<accession>A0A6C0U289</accession>
<dbReference type="EMBL" id="CP048711">
    <property type="protein sequence ID" value="QIB65097.1"/>
    <property type="molecule type" value="Genomic_DNA"/>
</dbReference>
<gene>
    <name evidence="1" type="ORF">G3T16_06470</name>
</gene>
<keyword evidence="2" id="KW-1185">Reference proteome</keyword>
<evidence type="ECO:0000313" key="1">
    <source>
        <dbReference type="EMBL" id="QIB65097.1"/>
    </source>
</evidence>
<dbReference type="RefSeq" id="WP_163494339.1">
    <property type="nucleotide sequence ID" value="NZ_CP048711.1"/>
</dbReference>
<dbReference type="InterPro" id="IPR029058">
    <property type="entry name" value="AB_hydrolase_fold"/>
</dbReference>